<gene>
    <name evidence="4" type="ORF">COV07_02375</name>
</gene>
<evidence type="ECO:0000256" key="3">
    <source>
        <dbReference type="PIRSR" id="PIRSR613078-2"/>
    </source>
</evidence>
<dbReference type="GO" id="GO:0045820">
    <property type="term" value="P:negative regulation of glycolytic process"/>
    <property type="evidence" value="ECO:0007669"/>
    <property type="project" value="TreeGrafter"/>
</dbReference>
<evidence type="ECO:0000313" key="5">
    <source>
        <dbReference type="Proteomes" id="UP000230833"/>
    </source>
</evidence>
<accession>A0A2H0RLB5</accession>
<dbReference type="EMBL" id="PCYL01000028">
    <property type="protein sequence ID" value="PIR46804.1"/>
    <property type="molecule type" value="Genomic_DNA"/>
</dbReference>
<organism evidence="4 5">
    <name type="scientific">Candidatus Vogelbacteria bacterium CG10_big_fil_rev_8_21_14_0_10_45_14</name>
    <dbReference type="NCBI Taxonomy" id="1975042"/>
    <lineage>
        <taxon>Bacteria</taxon>
        <taxon>Candidatus Vogeliibacteriota</taxon>
    </lineage>
</organism>
<dbReference type="PANTHER" id="PTHR46517">
    <property type="entry name" value="FRUCTOSE-2,6-BISPHOSPHATASE TIGAR"/>
    <property type="match status" value="1"/>
</dbReference>
<dbReference type="InterPro" id="IPR013078">
    <property type="entry name" value="His_Pase_superF_clade-1"/>
</dbReference>
<dbReference type="Gene3D" id="3.40.50.1240">
    <property type="entry name" value="Phosphoglycerate mutase-like"/>
    <property type="match status" value="1"/>
</dbReference>
<protein>
    <recommendedName>
        <fullName evidence="6">Histidine phosphatase family protein</fullName>
    </recommendedName>
</protein>
<reference evidence="4 5" key="1">
    <citation type="submission" date="2017-09" db="EMBL/GenBank/DDBJ databases">
        <title>Depth-based differentiation of microbial function through sediment-hosted aquifers and enrichment of novel symbionts in the deep terrestrial subsurface.</title>
        <authorList>
            <person name="Probst A.J."/>
            <person name="Ladd B."/>
            <person name="Jarett J.K."/>
            <person name="Geller-Mcgrath D.E."/>
            <person name="Sieber C.M."/>
            <person name="Emerson J.B."/>
            <person name="Anantharaman K."/>
            <person name="Thomas B.C."/>
            <person name="Malmstrom R."/>
            <person name="Stieglmeier M."/>
            <person name="Klingl A."/>
            <person name="Woyke T."/>
            <person name="Ryan C.M."/>
            <person name="Banfield J.F."/>
        </authorList>
    </citation>
    <scope>NUCLEOTIDE SEQUENCE [LARGE SCALE GENOMIC DNA]</scope>
    <source>
        <strain evidence="4">CG10_big_fil_rev_8_21_14_0_10_45_14</strain>
    </source>
</reference>
<feature type="binding site" evidence="3">
    <location>
        <position position="67"/>
    </location>
    <ligand>
        <name>substrate</name>
    </ligand>
</feature>
<dbReference type="AlphaFoldDB" id="A0A2H0RLB5"/>
<proteinExistence type="predicted"/>
<dbReference type="GO" id="GO:0005829">
    <property type="term" value="C:cytosol"/>
    <property type="evidence" value="ECO:0007669"/>
    <property type="project" value="TreeGrafter"/>
</dbReference>
<dbReference type="InterPro" id="IPR001345">
    <property type="entry name" value="PG/BPGM_mutase_AS"/>
</dbReference>
<feature type="binding site" evidence="3">
    <location>
        <begin position="17"/>
        <end position="24"/>
    </location>
    <ligand>
        <name>substrate</name>
    </ligand>
</feature>
<evidence type="ECO:0000313" key="4">
    <source>
        <dbReference type="EMBL" id="PIR46804.1"/>
    </source>
</evidence>
<keyword evidence="1" id="KW-0378">Hydrolase</keyword>
<dbReference type="GO" id="GO:0043456">
    <property type="term" value="P:regulation of pentose-phosphate shunt"/>
    <property type="evidence" value="ECO:0007669"/>
    <property type="project" value="TreeGrafter"/>
</dbReference>
<evidence type="ECO:0000256" key="1">
    <source>
        <dbReference type="ARBA" id="ARBA00022801"/>
    </source>
</evidence>
<dbReference type="InterPro" id="IPR029033">
    <property type="entry name" value="His_PPase_superfam"/>
</dbReference>
<dbReference type="SUPFAM" id="SSF53254">
    <property type="entry name" value="Phosphoglycerate mutase-like"/>
    <property type="match status" value="1"/>
</dbReference>
<dbReference type="PROSITE" id="PS00175">
    <property type="entry name" value="PG_MUTASE"/>
    <property type="match status" value="1"/>
</dbReference>
<evidence type="ECO:0008006" key="6">
    <source>
        <dbReference type="Google" id="ProtNLM"/>
    </source>
</evidence>
<dbReference type="CDD" id="cd07067">
    <property type="entry name" value="HP_PGM_like"/>
    <property type="match status" value="1"/>
</dbReference>
<dbReference type="Proteomes" id="UP000230833">
    <property type="component" value="Unassembled WGS sequence"/>
</dbReference>
<dbReference type="SMART" id="SM00855">
    <property type="entry name" value="PGAM"/>
    <property type="match status" value="1"/>
</dbReference>
<dbReference type="GO" id="GO:0004331">
    <property type="term" value="F:fructose-2,6-bisphosphate 2-phosphatase activity"/>
    <property type="evidence" value="ECO:0007669"/>
    <property type="project" value="TreeGrafter"/>
</dbReference>
<comment type="caution">
    <text evidence="4">The sequence shown here is derived from an EMBL/GenBank/DDBJ whole genome shotgun (WGS) entry which is preliminary data.</text>
</comment>
<evidence type="ECO:0000256" key="2">
    <source>
        <dbReference type="PIRSR" id="PIRSR613078-1"/>
    </source>
</evidence>
<dbReference type="Pfam" id="PF00300">
    <property type="entry name" value="His_Phos_1"/>
    <property type="match status" value="1"/>
</dbReference>
<dbReference type="InterPro" id="IPR051695">
    <property type="entry name" value="Phosphoglycerate_Mutase"/>
</dbReference>
<feature type="active site" description="Proton donor/acceptor" evidence="2">
    <location>
        <position position="92"/>
    </location>
</feature>
<feature type="active site" description="Tele-phosphohistidine intermediate" evidence="2">
    <location>
        <position position="18"/>
    </location>
</feature>
<dbReference type="PANTHER" id="PTHR46517:SF1">
    <property type="entry name" value="FRUCTOSE-2,6-BISPHOSPHATASE TIGAR"/>
    <property type="match status" value="1"/>
</dbReference>
<name>A0A2H0RLB5_9BACT</name>
<sequence length="194" mass="22494">MNTDTQMDTHIEITLVRHGEAEHNKIGINPLPMDYALTETGKWEAQRVAESLSEREYDIVFVSRLSRTKATLAPYLAVHPELKVFEDELLSERNMGELVGTPREMIVYKTEADMEEAVRWKPKSGESIMDVFKRAEKFMKKLRCEYTGKHVLVCGHQSFLRALEILITGRPLHNYYSDKLARLKNAEIRHFTLN</sequence>